<organism evidence="2 3">
    <name type="scientific">Schizopora paradoxa</name>
    <dbReference type="NCBI Taxonomy" id="27342"/>
    <lineage>
        <taxon>Eukaryota</taxon>
        <taxon>Fungi</taxon>
        <taxon>Dikarya</taxon>
        <taxon>Basidiomycota</taxon>
        <taxon>Agaricomycotina</taxon>
        <taxon>Agaricomycetes</taxon>
        <taxon>Hymenochaetales</taxon>
        <taxon>Schizoporaceae</taxon>
        <taxon>Schizopora</taxon>
    </lineage>
</organism>
<sequence>MTPPPSKRARTSSTSGDTNRMEFEELTKLKRRENMWFEDGNIVLATDVHLYCVHRGVLARNSTFFKEMLELPNVGNTSNSEVGSIENGDSWEGKPLVRMVGDRDEDVYHILMALYDVRFYSAHKPTTLPVFLSLIRMGTKYNFSHILDEISLHIKLAYPTDLDSMVERTYEELFVCYDNNNDFQLLLVAEQCDMKILLPMLYFDCADSSLSTILEESKDLDLPNSILLKILRGYEKISRYATQRGIRSFSPHRKCTLSCQTARMELFANYTENPPYFSVHDLLQRNPIKVDKNLRLSVCENCEKASFDASEDLRLEIWNAIPSMFELGSWEDYRSE</sequence>
<proteinExistence type="predicted"/>
<protein>
    <recommendedName>
        <fullName evidence="4">BTB domain-containing protein</fullName>
    </recommendedName>
</protein>
<dbReference type="OrthoDB" id="3893071at2759"/>
<evidence type="ECO:0008006" key="4">
    <source>
        <dbReference type="Google" id="ProtNLM"/>
    </source>
</evidence>
<evidence type="ECO:0000256" key="1">
    <source>
        <dbReference type="SAM" id="MobiDB-lite"/>
    </source>
</evidence>
<dbReference type="EMBL" id="KQ086123">
    <property type="protein sequence ID" value="KLO07733.1"/>
    <property type="molecule type" value="Genomic_DNA"/>
</dbReference>
<dbReference type="InParanoid" id="A0A0H2RDX0"/>
<gene>
    <name evidence="2" type="ORF">SCHPADRAFT_1001440</name>
</gene>
<name>A0A0H2RDX0_9AGAM</name>
<evidence type="ECO:0000313" key="2">
    <source>
        <dbReference type="EMBL" id="KLO07733.1"/>
    </source>
</evidence>
<evidence type="ECO:0000313" key="3">
    <source>
        <dbReference type="Proteomes" id="UP000053477"/>
    </source>
</evidence>
<reference evidence="2 3" key="1">
    <citation type="submission" date="2015-04" db="EMBL/GenBank/DDBJ databases">
        <title>Complete genome sequence of Schizopora paradoxa KUC8140, a cosmopolitan wood degrader in East Asia.</title>
        <authorList>
            <consortium name="DOE Joint Genome Institute"/>
            <person name="Min B."/>
            <person name="Park H."/>
            <person name="Jang Y."/>
            <person name="Kim J.-J."/>
            <person name="Kim K.H."/>
            <person name="Pangilinan J."/>
            <person name="Lipzen A."/>
            <person name="Riley R."/>
            <person name="Grigoriev I.V."/>
            <person name="Spatafora J.W."/>
            <person name="Choi I.-G."/>
        </authorList>
    </citation>
    <scope>NUCLEOTIDE SEQUENCE [LARGE SCALE GENOMIC DNA]</scope>
    <source>
        <strain evidence="2 3">KUC8140</strain>
    </source>
</reference>
<feature type="region of interest" description="Disordered" evidence="1">
    <location>
        <begin position="1"/>
        <end position="20"/>
    </location>
</feature>
<accession>A0A0H2RDX0</accession>
<dbReference type="AlphaFoldDB" id="A0A0H2RDX0"/>
<keyword evidence="3" id="KW-1185">Reference proteome</keyword>
<dbReference type="Proteomes" id="UP000053477">
    <property type="component" value="Unassembled WGS sequence"/>
</dbReference>